<dbReference type="Proteomes" id="UP001055108">
    <property type="component" value="Unassembled WGS sequence"/>
</dbReference>
<dbReference type="Pfam" id="PF00550">
    <property type="entry name" value="PP-binding"/>
    <property type="match status" value="1"/>
</dbReference>
<protein>
    <submittedName>
        <fullName evidence="4">Acyl carrier protein</fullName>
    </submittedName>
</protein>
<name>A0AA37HT12_9HYPH</name>
<dbReference type="InterPro" id="IPR009081">
    <property type="entry name" value="PP-bd_ACP"/>
</dbReference>
<feature type="domain" description="Carrier" evidence="3">
    <location>
        <begin position="27"/>
        <end position="73"/>
    </location>
</feature>
<dbReference type="Gene3D" id="1.10.1200.10">
    <property type="entry name" value="ACP-like"/>
    <property type="match status" value="1"/>
</dbReference>
<dbReference type="InterPro" id="IPR006162">
    <property type="entry name" value="Ppantetheine_attach_site"/>
</dbReference>
<keyword evidence="2" id="KW-0597">Phosphoprotein</keyword>
<dbReference type="PROSITE" id="PS00012">
    <property type="entry name" value="PHOSPHOPANTETHEINE"/>
    <property type="match status" value="1"/>
</dbReference>
<evidence type="ECO:0000256" key="1">
    <source>
        <dbReference type="ARBA" id="ARBA00022450"/>
    </source>
</evidence>
<comment type="caution">
    <text evidence="4">The sequence shown here is derived from an EMBL/GenBank/DDBJ whole genome shotgun (WGS) entry which is preliminary data.</text>
</comment>
<dbReference type="AlphaFoldDB" id="A0AA37HT12"/>
<keyword evidence="1" id="KW-0596">Phosphopantetheine</keyword>
<dbReference type="SUPFAM" id="SSF47336">
    <property type="entry name" value="ACP-like"/>
    <property type="match status" value="1"/>
</dbReference>
<evidence type="ECO:0000313" key="5">
    <source>
        <dbReference type="Proteomes" id="UP001055108"/>
    </source>
</evidence>
<organism evidence="4 5">
    <name type="scientific">Methylobacterium gregans</name>
    <dbReference type="NCBI Taxonomy" id="374424"/>
    <lineage>
        <taxon>Bacteria</taxon>
        <taxon>Pseudomonadati</taxon>
        <taxon>Pseudomonadota</taxon>
        <taxon>Alphaproteobacteria</taxon>
        <taxon>Hyphomicrobiales</taxon>
        <taxon>Methylobacteriaceae</taxon>
        <taxon>Methylobacterium</taxon>
    </lineage>
</organism>
<reference evidence="4" key="1">
    <citation type="journal article" date="2016" name="Front. Microbiol.">
        <title>Genome Sequence of the Piezophilic, Mesophilic Sulfate-Reducing Bacterium Desulfovibrio indicus J2T.</title>
        <authorList>
            <person name="Cao J."/>
            <person name="Maignien L."/>
            <person name="Shao Z."/>
            <person name="Alain K."/>
            <person name="Jebbar M."/>
        </authorList>
    </citation>
    <scope>NUCLEOTIDE SEQUENCE</scope>
    <source>
        <strain evidence="4">NBRC 103626</strain>
    </source>
</reference>
<evidence type="ECO:0000256" key="2">
    <source>
        <dbReference type="ARBA" id="ARBA00022553"/>
    </source>
</evidence>
<dbReference type="EMBL" id="BPQM01000136">
    <property type="protein sequence ID" value="GJD81368.1"/>
    <property type="molecule type" value="Genomic_DNA"/>
</dbReference>
<accession>A0AA37HT12</accession>
<dbReference type="RefSeq" id="WP_238306607.1">
    <property type="nucleotide sequence ID" value="NZ_BPQM01000136.1"/>
</dbReference>
<evidence type="ECO:0000313" key="4">
    <source>
        <dbReference type="EMBL" id="GJD81368.1"/>
    </source>
</evidence>
<dbReference type="InterPro" id="IPR036736">
    <property type="entry name" value="ACP-like_sf"/>
</dbReference>
<keyword evidence="5" id="KW-1185">Reference proteome</keyword>
<proteinExistence type="predicted"/>
<sequence length="103" mass="11250">MAASASIPAAPQRAIDAGDSVVASVFEIAKKYLKTTDGNWNTETRLEEAQIDSLDFVELVFEIEDRFGIELNFNANAQPVSEMTFGNVVDLIRSALARKARTA</sequence>
<evidence type="ECO:0000259" key="3">
    <source>
        <dbReference type="Pfam" id="PF00550"/>
    </source>
</evidence>
<gene>
    <name evidence="4" type="primary">acpP_2</name>
    <name evidence="4" type="ORF">NBEOAGPD_4614</name>
</gene>
<reference evidence="4" key="2">
    <citation type="submission" date="2021-08" db="EMBL/GenBank/DDBJ databases">
        <authorList>
            <person name="Tani A."/>
            <person name="Ola A."/>
            <person name="Ogura Y."/>
            <person name="Katsura K."/>
            <person name="Hayashi T."/>
        </authorList>
    </citation>
    <scope>NUCLEOTIDE SEQUENCE</scope>
    <source>
        <strain evidence="4">NBRC 103626</strain>
    </source>
</reference>